<protein>
    <submittedName>
        <fullName evidence="2">Uncharacterized protein</fullName>
    </submittedName>
</protein>
<reference evidence="2 3" key="1">
    <citation type="submission" date="2024-08" db="EMBL/GenBank/DDBJ databases">
        <title>Halobellus sp. MBLA0158 whole genome sequence.</title>
        <authorList>
            <person name="Hwang C.Y."/>
            <person name="Cho E.-S."/>
            <person name="Seo M.-J."/>
        </authorList>
    </citation>
    <scope>NUCLEOTIDE SEQUENCE [LARGE SCALE GENOMIC DNA]</scope>
    <source>
        <strain evidence="2 3">MBLA0158</strain>
    </source>
</reference>
<comment type="caution">
    <text evidence="2">The sequence shown here is derived from an EMBL/GenBank/DDBJ whole genome shotgun (WGS) entry which is preliminary data.</text>
</comment>
<evidence type="ECO:0000256" key="1">
    <source>
        <dbReference type="SAM" id="MobiDB-lite"/>
    </source>
</evidence>
<dbReference type="AlphaFoldDB" id="A0ABD5M7R7"/>
<keyword evidence="3" id="KW-1185">Reference proteome</keyword>
<dbReference type="Proteomes" id="UP001570511">
    <property type="component" value="Unassembled WGS sequence"/>
</dbReference>
<proteinExistence type="predicted"/>
<evidence type="ECO:0000313" key="2">
    <source>
        <dbReference type="EMBL" id="MFA1609958.1"/>
    </source>
</evidence>
<dbReference type="EMBL" id="JBGNYA010000001">
    <property type="protein sequence ID" value="MFA1609958.1"/>
    <property type="molecule type" value="Genomic_DNA"/>
</dbReference>
<gene>
    <name evidence="2" type="ORF">OS889_02925</name>
</gene>
<sequence length="44" mass="4776">MSESVQIDDRTPTTDAGGARQHAPADVAPELYDAVTLTTARYQR</sequence>
<feature type="region of interest" description="Disordered" evidence="1">
    <location>
        <begin position="1"/>
        <end position="27"/>
    </location>
</feature>
<name>A0ABD5M7R7_9EURY</name>
<dbReference type="RefSeq" id="WP_372387116.1">
    <property type="nucleotide sequence ID" value="NZ_JBGNYA010000001.1"/>
</dbReference>
<evidence type="ECO:0000313" key="3">
    <source>
        <dbReference type="Proteomes" id="UP001570511"/>
    </source>
</evidence>
<accession>A0ABD5M7R7</accession>
<organism evidence="2 3">
    <name type="scientific">Halobellus rubicundus</name>
    <dbReference type="NCBI Taxonomy" id="2996466"/>
    <lineage>
        <taxon>Archaea</taxon>
        <taxon>Methanobacteriati</taxon>
        <taxon>Methanobacteriota</taxon>
        <taxon>Stenosarchaea group</taxon>
        <taxon>Halobacteria</taxon>
        <taxon>Halobacteriales</taxon>
        <taxon>Haloferacaceae</taxon>
        <taxon>Halobellus</taxon>
    </lineage>
</organism>